<organism evidence="2 3">
    <name type="scientific">Crossiella equi</name>
    <dbReference type="NCBI Taxonomy" id="130796"/>
    <lineage>
        <taxon>Bacteria</taxon>
        <taxon>Bacillati</taxon>
        <taxon>Actinomycetota</taxon>
        <taxon>Actinomycetes</taxon>
        <taxon>Pseudonocardiales</taxon>
        <taxon>Pseudonocardiaceae</taxon>
        <taxon>Crossiella</taxon>
    </lineage>
</organism>
<dbReference type="EMBL" id="JAGIOO010000001">
    <property type="protein sequence ID" value="MBP2475482.1"/>
    <property type="molecule type" value="Genomic_DNA"/>
</dbReference>
<keyword evidence="1" id="KW-0812">Transmembrane</keyword>
<reference evidence="2 3" key="1">
    <citation type="submission" date="2021-03" db="EMBL/GenBank/DDBJ databases">
        <title>Sequencing the genomes of 1000 actinobacteria strains.</title>
        <authorList>
            <person name="Klenk H.-P."/>
        </authorList>
    </citation>
    <scope>NUCLEOTIDE SEQUENCE [LARGE SCALE GENOMIC DNA]</scope>
    <source>
        <strain evidence="2 3">DSM 44580</strain>
    </source>
</reference>
<gene>
    <name evidence="2" type="ORF">JOF53_004354</name>
</gene>
<evidence type="ECO:0008006" key="4">
    <source>
        <dbReference type="Google" id="ProtNLM"/>
    </source>
</evidence>
<evidence type="ECO:0000256" key="1">
    <source>
        <dbReference type="SAM" id="Phobius"/>
    </source>
</evidence>
<feature type="transmembrane region" description="Helical" evidence="1">
    <location>
        <begin position="107"/>
        <end position="128"/>
    </location>
</feature>
<evidence type="ECO:0000313" key="2">
    <source>
        <dbReference type="EMBL" id="MBP2475482.1"/>
    </source>
</evidence>
<proteinExistence type="predicted"/>
<accession>A0ABS5AGK2</accession>
<comment type="caution">
    <text evidence="2">The sequence shown here is derived from an EMBL/GenBank/DDBJ whole genome shotgun (WGS) entry which is preliminary data.</text>
</comment>
<evidence type="ECO:0000313" key="3">
    <source>
        <dbReference type="Proteomes" id="UP001519363"/>
    </source>
</evidence>
<protein>
    <recommendedName>
        <fullName evidence="4">MFS transporter</fullName>
    </recommendedName>
</protein>
<feature type="transmembrane region" description="Helical" evidence="1">
    <location>
        <begin position="41"/>
        <end position="61"/>
    </location>
</feature>
<sequence length="178" mass="18051">MRSSLDPVRGLLRAVRGCVLAVSSSALSVSAHVLAGGRIDDGVLTALLLVGVAAAGTALAGRRRGLGGILLVLGLTQVVQHVLFGVADHGHTAPALVDPVLMTTGHALAALGTAVLLVNAESALFALFSALGIGHWRRPAPLPATSPPRLPAPVGPAPVLRDLLLARLRTRRGPPALS</sequence>
<feature type="transmembrane region" description="Helical" evidence="1">
    <location>
        <begin position="68"/>
        <end position="87"/>
    </location>
</feature>
<dbReference type="RefSeq" id="WP_143342577.1">
    <property type="nucleotide sequence ID" value="NZ_JAGIOO010000001.1"/>
</dbReference>
<dbReference type="Proteomes" id="UP001519363">
    <property type="component" value="Unassembled WGS sequence"/>
</dbReference>
<keyword evidence="3" id="KW-1185">Reference proteome</keyword>
<keyword evidence="1" id="KW-0472">Membrane</keyword>
<keyword evidence="1" id="KW-1133">Transmembrane helix</keyword>
<name>A0ABS5AGK2_9PSEU</name>